<name>A0ABW5D716_9BACT</name>
<dbReference type="EMBL" id="JBHUIT010000017">
    <property type="protein sequence ID" value="MFD2256853.1"/>
    <property type="molecule type" value="Genomic_DNA"/>
</dbReference>
<evidence type="ECO:0000259" key="1">
    <source>
        <dbReference type="PROSITE" id="PS50943"/>
    </source>
</evidence>
<dbReference type="CDD" id="cd00093">
    <property type="entry name" value="HTH_XRE"/>
    <property type="match status" value="1"/>
</dbReference>
<dbReference type="InterPro" id="IPR001387">
    <property type="entry name" value="Cro/C1-type_HTH"/>
</dbReference>
<dbReference type="Gene3D" id="1.10.260.40">
    <property type="entry name" value="lambda repressor-like DNA-binding domains"/>
    <property type="match status" value="1"/>
</dbReference>
<feature type="domain" description="HTH cro/C1-type" evidence="1">
    <location>
        <begin position="10"/>
        <end position="42"/>
    </location>
</feature>
<keyword evidence="3" id="KW-1185">Reference proteome</keyword>
<dbReference type="NCBIfam" id="TIGR03070">
    <property type="entry name" value="couple_hipB"/>
    <property type="match status" value="1"/>
</dbReference>
<organism evidence="2 3">
    <name type="scientific">Luteolibacter algae</name>
    <dbReference type="NCBI Taxonomy" id="454151"/>
    <lineage>
        <taxon>Bacteria</taxon>
        <taxon>Pseudomonadati</taxon>
        <taxon>Verrucomicrobiota</taxon>
        <taxon>Verrucomicrobiia</taxon>
        <taxon>Verrucomicrobiales</taxon>
        <taxon>Verrucomicrobiaceae</taxon>
        <taxon>Luteolibacter</taxon>
    </lineage>
</organism>
<sequence length="69" mass="7529">MTTQRIGQEIKAWRKRLGMNQAELAMVSGTGVRFISDLENGKPSCELGKTLSVLTNLGLEIQITTHKGA</sequence>
<dbReference type="InterPro" id="IPR017507">
    <property type="entry name" value="Tscrpt_reg_HipB-like"/>
</dbReference>
<accession>A0ABW5D716</accession>
<dbReference type="RefSeq" id="WP_386820142.1">
    <property type="nucleotide sequence ID" value="NZ_JBHUIT010000017.1"/>
</dbReference>
<proteinExistence type="predicted"/>
<dbReference type="Pfam" id="PF01381">
    <property type="entry name" value="HTH_3"/>
    <property type="match status" value="1"/>
</dbReference>
<dbReference type="PROSITE" id="PS50943">
    <property type="entry name" value="HTH_CROC1"/>
    <property type="match status" value="1"/>
</dbReference>
<dbReference type="Proteomes" id="UP001597375">
    <property type="component" value="Unassembled WGS sequence"/>
</dbReference>
<comment type="caution">
    <text evidence="2">The sequence shown here is derived from an EMBL/GenBank/DDBJ whole genome shotgun (WGS) entry which is preliminary data.</text>
</comment>
<evidence type="ECO:0000313" key="3">
    <source>
        <dbReference type="Proteomes" id="UP001597375"/>
    </source>
</evidence>
<dbReference type="SUPFAM" id="SSF47413">
    <property type="entry name" value="lambda repressor-like DNA-binding domains"/>
    <property type="match status" value="1"/>
</dbReference>
<gene>
    <name evidence="2" type="ORF">ACFSSA_09210</name>
</gene>
<reference evidence="3" key="1">
    <citation type="journal article" date="2019" name="Int. J. Syst. Evol. Microbiol.">
        <title>The Global Catalogue of Microorganisms (GCM) 10K type strain sequencing project: providing services to taxonomists for standard genome sequencing and annotation.</title>
        <authorList>
            <consortium name="The Broad Institute Genomics Platform"/>
            <consortium name="The Broad Institute Genome Sequencing Center for Infectious Disease"/>
            <person name="Wu L."/>
            <person name="Ma J."/>
        </authorList>
    </citation>
    <scope>NUCLEOTIDE SEQUENCE [LARGE SCALE GENOMIC DNA]</scope>
    <source>
        <strain evidence="3">CGMCC 4.7106</strain>
    </source>
</reference>
<protein>
    <submittedName>
        <fullName evidence="2">Helix-turn-helix transcriptional regulator</fullName>
    </submittedName>
</protein>
<evidence type="ECO:0000313" key="2">
    <source>
        <dbReference type="EMBL" id="MFD2256853.1"/>
    </source>
</evidence>
<dbReference type="SMART" id="SM00530">
    <property type="entry name" value="HTH_XRE"/>
    <property type="match status" value="1"/>
</dbReference>
<dbReference type="InterPro" id="IPR010982">
    <property type="entry name" value="Lambda_DNA-bd_dom_sf"/>
</dbReference>